<sequence>MAIDLTDELIEWETQAWSEMHAGTLSVETAQKVHELVVAHAAATGQRRIDVEAALKRRVRHPEPDDEAK</sequence>
<protein>
    <submittedName>
        <fullName evidence="1">Uncharacterized protein</fullName>
    </submittedName>
</protein>
<dbReference type="Proteomes" id="UP001550853">
    <property type="component" value="Unassembled WGS sequence"/>
</dbReference>
<proteinExistence type="predicted"/>
<evidence type="ECO:0000313" key="2">
    <source>
        <dbReference type="Proteomes" id="UP001550853"/>
    </source>
</evidence>
<dbReference type="RefSeq" id="WP_037678645.1">
    <property type="nucleotide sequence ID" value="NZ_JBEZVI010000015.1"/>
</dbReference>
<name>A0ABV2Z2F9_9ACTN</name>
<evidence type="ECO:0000313" key="1">
    <source>
        <dbReference type="EMBL" id="MEU3712190.1"/>
    </source>
</evidence>
<organism evidence="1 2">
    <name type="scientific">Streptomyces catenulae</name>
    <dbReference type="NCBI Taxonomy" id="66875"/>
    <lineage>
        <taxon>Bacteria</taxon>
        <taxon>Bacillati</taxon>
        <taxon>Actinomycetota</taxon>
        <taxon>Actinomycetes</taxon>
        <taxon>Kitasatosporales</taxon>
        <taxon>Streptomycetaceae</taxon>
        <taxon>Streptomyces</taxon>
    </lineage>
</organism>
<gene>
    <name evidence="1" type="ORF">AB0E61_19120</name>
</gene>
<keyword evidence="2" id="KW-1185">Reference proteome</keyword>
<reference evidence="1 2" key="1">
    <citation type="submission" date="2024-06" db="EMBL/GenBank/DDBJ databases">
        <title>The Natural Products Discovery Center: Release of the First 8490 Sequenced Strains for Exploring Actinobacteria Biosynthetic Diversity.</title>
        <authorList>
            <person name="Kalkreuter E."/>
            <person name="Kautsar S.A."/>
            <person name="Yang D."/>
            <person name="Bader C.D."/>
            <person name="Teijaro C.N."/>
            <person name="Fluegel L."/>
            <person name="Davis C.M."/>
            <person name="Simpson J.R."/>
            <person name="Lauterbach L."/>
            <person name="Steele A.D."/>
            <person name="Gui C."/>
            <person name="Meng S."/>
            <person name="Li G."/>
            <person name="Viehrig K."/>
            <person name="Ye F."/>
            <person name="Su P."/>
            <person name="Kiefer A.F."/>
            <person name="Nichols A."/>
            <person name="Cepeda A.J."/>
            <person name="Yan W."/>
            <person name="Fan B."/>
            <person name="Jiang Y."/>
            <person name="Adhikari A."/>
            <person name="Zheng C.-J."/>
            <person name="Schuster L."/>
            <person name="Cowan T.M."/>
            <person name="Smanski M.J."/>
            <person name="Chevrette M.G."/>
            <person name="De Carvalho L.P.S."/>
            <person name="Shen B."/>
        </authorList>
    </citation>
    <scope>NUCLEOTIDE SEQUENCE [LARGE SCALE GENOMIC DNA]</scope>
    <source>
        <strain evidence="1 2">NPDC033039</strain>
    </source>
</reference>
<comment type="caution">
    <text evidence="1">The sequence shown here is derived from an EMBL/GenBank/DDBJ whole genome shotgun (WGS) entry which is preliminary data.</text>
</comment>
<dbReference type="EMBL" id="JBEZVI010000015">
    <property type="protein sequence ID" value="MEU3712190.1"/>
    <property type="molecule type" value="Genomic_DNA"/>
</dbReference>
<accession>A0ABV2Z2F9</accession>